<dbReference type="OrthoDB" id="545125at2"/>
<proteinExistence type="inferred from homology"/>
<evidence type="ECO:0000256" key="1">
    <source>
        <dbReference type="ARBA" id="ARBA00001974"/>
    </source>
</evidence>
<dbReference type="Pfam" id="PF01565">
    <property type="entry name" value="FAD_binding_4"/>
    <property type="match status" value="1"/>
</dbReference>
<dbReference type="GO" id="GO:0016491">
    <property type="term" value="F:oxidoreductase activity"/>
    <property type="evidence" value="ECO:0007669"/>
    <property type="project" value="UniProtKB-KW"/>
</dbReference>
<dbReference type="Gene3D" id="3.30.465.10">
    <property type="match status" value="1"/>
</dbReference>
<protein>
    <submittedName>
        <fullName evidence="7">FAD-binding oxidoreductase</fullName>
    </submittedName>
</protein>
<feature type="domain" description="FAD-binding PCMH-type" evidence="6">
    <location>
        <begin position="34"/>
        <end position="205"/>
    </location>
</feature>
<dbReference type="AlphaFoldDB" id="A0A4P6K378"/>
<evidence type="ECO:0000256" key="3">
    <source>
        <dbReference type="ARBA" id="ARBA00022630"/>
    </source>
</evidence>
<dbReference type="Gene3D" id="3.40.462.20">
    <property type="match status" value="1"/>
</dbReference>
<dbReference type="Proteomes" id="UP000290365">
    <property type="component" value="Chromosome"/>
</dbReference>
<comment type="similarity">
    <text evidence="2">Belongs to the oxygen-dependent FAD-linked oxidoreductase family.</text>
</comment>
<reference evidence="7 8" key="1">
    <citation type="submission" date="2019-01" db="EMBL/GenBank/DDBJ databases">
        <title>Ktedonosporobacter rubrisoli SCAWS-G2.</title>
        <authorList>
            <person name="Huang Y."/>
            <person name="Yan B."/>
        </authorList>
    </citation>
    <scope>NUCLEOTIDE SEQUENCE [LARGE SCALE GENOMIC DNA]</scope>
    <source>
        <strain evidence="7 8">SCAWS-G2</strain>
    </source>
</reference>
<keyword evidence="3" id="KW-0285">Flavoprotein</keyword>
<dbReference type="EMBL" id="CP035758">
    <property type="protein sequence ID" value="QBD82629.1"/>
    <property type="molecule type" value="Genomic_DNA"/>
</dbReference>
<evidence type="ECO:0000256" key="5">
    <source>
        <dbReference type="ARBA" id="ARBA00023002"/>
    </source>
</evidence>
<dbReference type="PROSITE" id="PS51387">
    <property type="entry name" value="FAD_PCMH"/>
    <property type="match status" value="1"/>
</dbReference>
<evidence type="ECO:0000313" key="7">
    <source>
        <dbReference type="EMBL" id="QBD82629.1"/>
    </source>
</evidence>
<dbReference type="InterPro" id="IPR006094">
    <property type="entry name" value="Oxid_FAD_bind_N"/>
</dbReference>
<dbReference type="GO" id="GO:0071949">
    <property type="term" value="F:FAD binding"/>
    <property type="evidence" value="ECO:0007669"/>
    <property type="project" value="InterPro"/>
</dbReference>
<keyword evidence="5" id="KW-0560">Oxidoreductase</keyword>
<dbReference type="RefSeq" id="WP_129893698.1">
    <property type="nucleotide sequence ID" value="NZ_CP035758.1"/>
</dbReference>
<dbReference type="InterPro" id="IPR050416">
    <property type="entry name" value="FAD-linked_Oxidoreductase"/>
</dbReference>
<accession>A0A4P6K378</accession>
<dbReference type="KEGG" id="kbs:EPA93_44360"/>
<name>A0A4P6K378_KTERU</name>
<dbReference type="InterPro" id="IPR016167">
    <property type="entry name" value="FAD-bd_PCMH_sub1"/>
</dbReference>
<keyword evidence="8" id="KW-1185">Reference proteome</keyword>
<dbReference type="InterPro" id="IPR012951">
    <property type="entry name" value="BBE"/>
</dbReference>
<comment type="cofactor">
    <cofactor evidence="1">
        <name>FAD</name>
        <dbReference type="ChEBI" id="CHEBI:57692"/>
    </cofactor>
</comment>
<dbReference type="SUPFAM" id="SSF56176">
    <property type="entry name" value="FAD-binding/transporter-associated domain-like"/>
    <property type="match status" value="1"/>
</dbReference>
<organism evidence="7 8">
    <name type="scientific">Ktedonosporobacter rubrisoli</name>
    <dbReference type="NCBI Taxonomy" id="2509675"/>
    <lineage>
        <taxon>Bacteria</taxon>
        <taxon>Bacillati</taxon>
        <taxon>Chloroflexota</taxon>
        <taxon>Ktedonobacteria</taxon>
        <taxon>Ktedonobacterales</taxon>
        <taxon>Ktedonosporobacteraceae</taxon>
        <taxon>Ktedonosporobacter</taxon>
    </lineage>
</organism>
<dbReference type="InterPro" id="IPR036318">
    <property type="entry name" value="FAD-bd_PCMH-like_sf"/>
</dbReference>
<evidence type="ECO:0000256" key="2">
    <source>
        <dbReference type="ARBA" id="ARBA00005466"/>
    </source>
</evidence>
<evidence type="ECO:0000259" key="6">
    <source>
        <dbReference type="PROSITE" id="PS51387"/>
    </source>
</evidence>
<dbReference type="InterPro" id="IPR016169">
    <property type="entry name" value="FAD-bd_PCMH_sub2"/>
</dbReference>
<dbReference type="Gene3D" id="3.30.43.10">
    <property type="entry name" value="Uridine Diphospho-n-acetylenolpyruvylglucosamine Reductase, domain 2"/>
    <property type="match status" value="1"/>
</dbReference>
<dbReference type="Pfam" id="PF08031">
    <property type="entry name" value="BBE"/>
    <property type="match status" value="1"/>
</dbReference>
<gene>
    <name evidence="7" type="ORF">EPA93_44360</name>
</gene>
<keyword evidence="4" id="KW-0274">FAD</keyword>
<evidence type="ECO:0000313" key="8">
    <source>
        <dbReference type="Proteomes" id="UP000290365"/>
    </source>
</evidence>
<dbReference type="InterPro" id="IPR016166">
    <property type="entry name" value="FAD-bd_PCMH"/>
</dbReference>
<dbReference type="PANTHER" id="PTHR42973">
    <property type="entry name" value="BINDING OXIDOREDUCTASE, PUTATIVE (AFU_ORTHOLOGUE AFUA_1G17690)-RELATED"/>
    <property type="match status" value="1"/>
</dbReference>
<evidence type="ECO:0000256" key="4">
    <source>
        <dbReference type="ARBA" id="ARBA00022827"/>
    </source>
</evidence>
<sequence>MISHVFTELKNRIAGEVVVPDSPEFDGPDQLFNQVGSSAITVYVQSTNDVVTTISFARKHDLPLSVRSGGHGLSRQAMHNGGLVLDLTHIQQIELLDAEQHLVRIGAGARWGDVAKALAVHGLALSSGDTKQVGVGGLTLGGGIGWLVRTYGLTIDSLQAAELVTADGRIMRVSAEEHPHLFWAIRGGGGNFGVVTSFDFRAQPCHTIIGGSVIYDASEAEAVLTAWASSIHKAPEALNSTIELFPGFGSQIPPQITVKLCYAGEDQAAAKKAIEPFLHSGIVRSQNIQKMPYAAMLEDEVSPPPGLRLIDHGGFLKTMDREALSTLAAHYGQPGRPIAQIRALGGAMARVSPQATAFAHRENEAVVYMATFAPSSVTEEEARQIRQAAWQPLALMSSGAYVNFVSEVSEKSVTDSYPEETYTRLARIKASYDPDNVFAQNHNILPAERRLRHYGK</sequence>
<dbReference type="PANTHER" id="PTHR42973:SF39">
    <property type="entry name" value="FAD-BINDING PCMH-TYPE DOMAIN-CONTAINING PROTEIN"/>
    <property type="match status" value="1"/>
</dbReference>